<keyword evidence="2 5" id="KW-0560">Oxidoreductase</keyword>
<evidence type="ECO:0000313" key="5">
    <source>
        <dbReference type="EMBL" id="MFC6952747.1"/>
    </source>
</evidence>
<feature type="region of interest" description="Disordered" evidence="3">
    <location>
        <begin position="50"/>
        <end position="88"/>
    </location>
</feature>
<keyword evidence="1" id="KW-0285">Flavoprotein</keyword>
<dbReference type="PANTHER" id="PTHR43400:SF11">
    <property type="entry name" value="ANAEROBIC GLYCEROL-3-PHOSPHATE DEHYDROGENASE SUBUNIT B"/>
    <property type="match status" value="1"/>
</dbReference>
<organism evidence="5 6">
    <name type="scientific">Halorubellus litoreus</name>
    <dbReference type="NCBI Taxonomy" id="755308"/>
    <lineage>
        <taxon>Archaea</taxon>
        <taxon>Methanobacteriati</taxon>
        <taxon>Methanobacteriota</taxon>
        <taxon>Stenosarchaea group</taxon>
        <taxon>Halobacteria</taxon>
        <taxon>Halobacteriales</taxon>
        <taxon>Halorubellaceae</taxon>
        <taxon>Halorubellus</taxon>
    </lineage>
</organism>
<evidence type="ECO:0000256" key="3">
    <source>
        <dbReference type="SAM" id="MobiDB-lite"/>
    </source>
</evidence>
<dbReference type="InterPro" id="IPR036188">
    <property type="entry name" value="FAD/NAD-bd_sf"/>
</dbReference>
<dbReference type="Proteomes" id="UP001596395">
    <property type="component" value="Unassembled WGS sequence"/>
</dbReference>
<dbReference type="Pfam" id="PF00890">
    <property type="entry name" value="FAD_binding_2"/>
    <property type="match status" value="1"/>
</dbReference>
<sequence length="489" mass="50218">MAIRDDVLVVGGGLAGMTAALAAAREGASVRVVTDSESTLQQASGLVDVLGYPNPHDARDGDRDGDGGDAGDGSSAPPVANPFDAIDSLPEDHPYQLVGVDALRGGLAIFDDATGDLYRGGHTERNALVPTVGGTVKPTARYPASVAPGLASDDRTTLLVGFDGDTDVDAPNVAAHLRAVGVPFDVGGVTVEFPGDPDGTDQQTRLAHALDTDEDGVRRRLAERVKRSLKRADDVFGDASDTDEGAATGSAVAGFGDVERVGLPAVLGRDRPRQVRDALAEHLDAAVFELPPAPPSLPGVRLRYRLRDALRDAGVAVTTGNPVVDHDVEPGAGDGGDAGKNAAPRITTIYADRNGTRTPYEPEAVVLATGGLVGGGIDSERDAVYEPVFDCPVSHPEDRYDWSDADAFGSHAFARFGVRIDADGRVLDADGDPLYANLTAAGGVVGGYDAAAEKSASGVSLATGYVAGRTASADASSSHPTPTDVTADR</sequence>
<dbReference type="EC" id="1.1.5.3" evidence="5"/>
<dbReference type="RefSeq" id="WP_336349734.1">
    <property type="nucleotide sequence ID" value="NZ_JAZAQL010000002.1"/>
</dbReference>
<dbReference type="Gene3D" id="3.50.50.60">
    <property type="entry name" value="FAD/NAD(P)-binding domain"/>
    <property type="match status" value="2"/>
</dbReference>
<feature type="domain" description="FAD-dependent oxidoreductase 2 FAD-binding" evidence="4">
    <location>
        <begin position="6"/>
        <end position="459"/>
    </location>
</feature>
<evidence type="ECO:0000259" key="4">
    <source>
        <dbReference type="Pfam" id="PF00890"/>
    </source>
</evidence>
<dbReference type="PRINTS" id="PR00469">
    <property type="entry name" value="PNDRDTASEII"/>
</dbReference>
<dbReference type="InterPro" id="IPR050315">
    <property type="entry name" value="FAD-oxidoreductase_2"/>
</dbReference>
<feature type="region of interest" description="Disordered" evidence="3">
    <location>
        <begin position="470"/>
        <end position="489"/>
    </location>
</feature>
<comment type="caution">
    <text evidence="5">The sequence shown here is derived from an EMBL/GenBank/DDBJ whole genome shotgun (WGS) entry which is preliminary data.</text>
</comment>
<dbReference type="SUPFAM" id="SSF51905">
    <property type="entry name" value="FAD/NAD(P)-binding domain"/>
    <property type="match status" value="1"/>
</dbReference>
<dbReference type="GO" id="GO:0004368">
    <property type="term" value="F:glycerol-3-phosphate dehydrogenase (quinone) activity"/>
    <property type="evidence" value="ECO:0007669"/>
    <property type="project" value="UniProtKB-EC"/>
</dbReference>
<evidence type="ECO:0000256" key="2">
    <source>
        <dbReference type="ARBA" id="ARBA00023002"/>
    </source>
</evidence>
<keyword evidence="6" id="KW-1185">Reference proteome</keyword>
<feature type="compositionally biased region" description="Polar residues" evidence="3">
    <location>
        <begin position="473"/>
        <end position="489"/>
    </location>
</feature>
<evidence type="ECO:0000256" key="1">
    <source>
        <dbReference type="ARBA" id="ARBA00022630"/>
    </source>
</evidence>
<dbReference type="NCBIfam" id="NF003722">
    <property type="entry name" value="PRK05329.1-5"/>
    <property type="match status" value="1"/>
</dbReference>
<dbReference type="EMBL" id="JBHSXN010000002">
    <property type="protein sequence ID" value="MFC6952747.1"/>
    <property type="molecule type" value="Genomic_DNA"/>
</dbReference>
<reference evidence="5 6" key="1">
    <citation type="journal article" date="2019" name="Int. J. Syst. Evol. Microbiol.">
        <title>The Global Catalogue of Microorganisms (GCM) 10K type strain sequencing project: providing services to taxonomists for standard genome sequencing and annotation.</title>
        <authorList>
            <consortium name="The Broad Institute Genomics Platform"/>
            <consortium name="The Broad Institute Genome Sequencing Center for Infectious Disease"/>
            <person name="Wu L."/>
            <person name="Ma J."/>
        </authorList>
    </citation>
    <scope>NUCLEOTIDE SEQUENCE [LARGE SCALE GENOMIC DNA]</scope>
    <source>
        <strain evidence="5 6">GX26</strain>
    </source>
</reference>
<proteinExistence type="predicted"/>
<feature type="compositionally biased region" description="Basic and acidic residues" evidence="3">
    <location>
        <begin position="56"/>
        <end position="66"/>
    </location>
</feature>
<feature type="region of interest" description="Disordered" evidence="3">
    <location>
        <begin position="321"/>
        <end position="340"/>
    </location>
</feature>
<protein>
    <submittedName>
        <fullName evidence="5">Glycerol-3-phosphate dehydrogenase subunit GlpB</fullName>
        <ecNumber evidence="5">1.1.5.3</ecNumber>
    </submittedName>
</protein>
<dbReference type="AlphaFoldDB" id="A0ABD5VBF1"/>
<dbReference type="InterPro" id="IPR003953">
    <property type="entry name" value="FAD-dep_OxRdtase_2_FAD-bd"/>
</dbReference>
<name>A0ABD5VBF1_9EURY</name>
<evidence type="ECO:0000313" key="6">
    <source>
        <dbReference type="Proteomes" id="UP001596395"/>
    </source>
</evidence>
<accession>A0ABD5VBF1</accession>
<gene>
    <name evidence="5" type="primary">glpB</name>
    <name evidence="5" type="ORF">ACFQGB_07700</name>
</gene>
<dbReference type="PANTHER" id="PTHR43400">
    <property type="entry name" value="FUMARATE REDUCTASE"/>
    <property type="match status" value="1"/>
</dbReference>